<reference evidence="2" key="1">
    <citation type="submission" date="2017-07" db="EMBL/GenBank/DDBJ databases">
        <title>Taro Niue Genome Assembly and Annotation.</title>
        <authorList>
            <person name="Atibalentja N."/>
            <person name="Keating K."/>
            <person name="Fields C.J."/>
        </authorList>
    </citation>
    <scope>NUCLEOTIDE SEQUENCE</scope>
    <source>
        <strain evidence="2">Niue_2</strain>
        <tissue evidence="2">Leaf</tissue>
    </source>
</reference>
<keyword evidence="3" id="KW-1185">Reference proteome</keyword>
<sequence>MSEIDQFPGPVDTSILYAQNSHRSQLVYAGQRTDSSTSHAGPSEPCADTPQQSDDAGPSHCSPDVMTVSQYEGMTDT</sequence>
<gene>
    <name evidence="2" type="ORF">Taro_044724</name>
</gene>
<organism evidence="2 3">
    <name type="scientific">Colocasia esculenta</name>
    <name type="common">Wild taro</name>
    <name type="synonym">Arum esculentum</name>
    <dbReference type="NCBI Taxonomy" id="4460"/>
    <lineage>
        <taxon>Eukaryota</taxon>
        <taxon>Viridiplantae</taxon>
        <taxon>Streptophyta</taxon>
        <taxon>Embryophyta</taxon>
        <taxon>Tracheophyta</taxon>
        <taxon>Spermatophyta</taxon>
        <taxon>Magnoliopsida</taxon>
        <taxon>Liliopsida</taxon>
        <taxon>Araceae</taxon>
        <taxon>Aroideae</taxon>
        <taxon>Colocasieae</taxon>
        <taxon>Colocasia</taxon>
    </lineage>
</organism>
<dbReference type="EMBL" id="NMUH01005106">
    <property type="protein sequence ID" value="MQM11812.1"/>
    <property type="molecule type" value="Genomic_DNA"/>
</dbReference>
<evidence type="ECO:0000313" key="2">
    <source>
        <dbReference type="EMBL" id="MQM11812.1"/>
    </source>
</evidence>
<dbReference type="AlphaFoldDB" id="A0A843WMM1"/>
<comment type="caution">
    <text evidence="2">The sequence shown here is derived from an EMBL/GenBank/DDBJ whole genome shotgun (WGS) entry which is preliminary data.</text>
</comment>
<protein>
    <submittedName>
        <fullName evidence="2">Uncharacterized protein</fullName>
    </submittedName>
</protein>
<accession>A0A843WMM1</accession>
<feature type="compositionally biased region" description="Polar residues" evidence="1">
    <location>
        <begin position="67"/>
        <end position="77"/>
    </location>
</feature>
<dbReference type="Proteomes" id="UP000652761">
    <property type="component" value="Unassembled WGS sequence"/>
</dbReference>
<proteinExistence type="predicted"/>
<evidence type="ECO:0000313" key="3">
    <source>
        <dbReference type="Proteomes" id="UP000652761"/>
    </source>
</evidence>
<evidence type="ECO:0000256" key="1">
    <source>
        <dbReference type="SAM" id="MobiDB-lite"/>
    </source>
</evidence>
<feature type="region of interest" description="Disordered" evidence="1">
    <location>
        <begin position="29"/>
        <end position="77"/>
    </location>
</feature>
<dbReference type="OrthoDB" id="1939467at2759"/>
<name>A0A843WMM1_COLES</name>